<organism evidence="1 2">
    <name type="scientific">Paeniroseomonas aquatica</name>
    <dbReference type="NCBI Taxonomy" id="373043"/>
    <lineage>
        <taxon>Bacteria</taxon>
        <taxon>Pseudomonadati</taxon>
        <taxon>Pseudomonadota</taxon>
        <taxon>Alphaproteobacteria</taxon>
        <taxon>Acetobacterales</taxon>
        <taxon>Acetobacteraceae</taxon>
        <taxon>Paeniroseomonas</taxon>
    </lineage>
</organism>
<name>A0ABT8A5W2_9PROT</name>
<dbReference type="RefSeq" id="WP_290316788.1">
    <property type="nucleotide sequence ID" value="NZ_JAUFPN010000126.1"/>
</dbReference>
<evidence type="ECO:0000313" key="1">
    <source>
        <dbReference type="EMBL" id="MDN3564974.1"/>
    </source>
</evidence>
<protein>
    <submittedName>
        <fullName evidence="1">Uncharacterized protein</fullName>
    </submittedName>
</protein>
<accession>A0ABT8A5W2</accession>
<dbReference type="Proteomes" id="UP001529369">
    <property type="component" value="Unassembled WGS sequence"/>
</dbReference>
<reference evidence="2" key="1">
    <citation type="journal article" date="2019" name="Int. J. Syst. Evol. Microbiol.">
        <title>The Global Catalogue of Microorganisms (GCM) 10K type strain sequencing project: providing services to taxonomists for standard genome sequencing and annotation.</title>
        <authorList>
            <consortium name="The Broad Institute Genomics Platform"/>
            <consortium name="The Broad Institute Genome Sequencing Center for Infectious Disease"/>
            <person name="Wu L."/>
            <person name="Ma J."/>
        </authorList>
    </citation>
    <scope>NUCLEOTIDE SEQUENCE [LARGE SCALE GENOMIC DNA]</scope>
    <source>
        <strain evidence="2">CECT 7131</strain>
    </source>
</reference>
<proteinExistence type="predicted"/>
<keyword evidence="2" id="KW-1185">Reference proteome</keyword>
<dbReference type="EMBL" id="JAUFPN010000126">
    <property type="protein sequence ID" value="MDN3564974.1"/>
    <property type="molecule type" value="Genomic_DNA"/>
</dbReference>
<evidence type="ECO:0000313" key="2">
    <source>
        <dbReference type="Proteomes" id="UP001529369"/>
    </source>
</evidence>
<sequence>MKLPPYGKMGEGYFEAIAAENVPPDFLPSDTNRDVSWHKWLLSMKDLMADNLWPSYDTTTGGWNGAAQDFAEDLVRFEVAMMMECYQTNGSF</sequence>
<comment type="caution">
    <text evidence="1">The sequence shown here is derived from an EMBL/GenBank/DDBJ whole genome shotgun (WGS) entry which is preliminary data.</text>
</comment>
<gene>
    <name evidence="1" type="ORF">QWZ14_11445</name>
</gene>